<evidence type="ECO:0000256" key="3">
    <source>
        <dbReference type="ARBA" id="ARBA00022729"/>
    </source>
</evidence>
<dbReference type="GO" id="GO:0030288">
    <property type="term" value="C:outer membrane-bounded periplasmic space"/>
    <property type="evidence" value="ECO:0007669"/>
    <property type="project" value="InterPro"/>
</dbReference>
<dbReference type="PANTHER" id="PTHR30251:SF25">
    <property type="entry name" value="FIMBRIAE CHAPARONE"/>
    <property type="match status" value="1"/>
</dbReference>
<comment type="subcellular location">
    <subcellularLocation>
        <location evidence="1">Periplasm</location>
    </subcellularLocation>
</comment>
<keyword evidence="5" id="KW-0143">Chaperone</keyword>
<evidence type="ECO:0000256" key="2">
    <source>
        <dbReference type="ARBA" id="ARBA00007399"/>
    </source>
</evidence>
<evidence type="ECO:0000256" key="5">
    <source>
        <dbReference type="ARBA" id="ARBA00023186"/>
    </source>
</evidence>
<dbReference type="SUPFAM" id="SSF49354">
    <property type="entry name" value="PapD-like"/>
    <property type="match status" value="1"/>
</dbReference>
<gene>
    <name evidence="9" type="ORF">SAMN05216516_11041</name>
</gene>
<dbReference type="PANTHER" id="PTHR30251">
    <property type="entry name" value="PILUS ASSEMBLY CHAPERONE"/>
    <property type="match status" value="1"/>
</dbReference>
<comment type="similarity">
    <text evidence="2">Belongs to the periplasmic pilus chaperone family.</text>
</comment>
<name>A0A1I4ZXH8_9GAMM</name>
<feature type="domain" description="Pili assembly chaperone N-terminal" evidence="7">
    <location>
        <begin position="20"/>
        <end position="137"/>
    </location>
</feature>
<sequence>MFKSLIFLFLTFSATLCQASVVLNGTRVIVDSPKNEKTLQFTNVGDQPALIQIQAINLNNHSAPPFVALPQIFRISPQAGQTVKLKVTESNLPQDRESLFYLDYTEIPSLKKGQEDKNKLYLIIKNRVKVIVRPKGLNFSIDNLKSALSYHIQGHDIVLINASPFYANIRAFALVKGNKTVPWNDAVTLAPFSEQRITLQSRSSLSGYALNAILINDFGADEKISVNEKSHK</sequence>
<evidence type="ECO:0000259" key="7">
    <source>
        <dbReference type="Pfam" id="PF00345"/>
    </source>
</evidence>
<dbReference type="GO" id="GO:0071555">
    <property type="term" value="P:cell wall organization"/>
    <property type="evidence" value="ECO:0007669"/>
    <property type="project" value="InterPro"/>
</dbReference>
<organism evidence="9 10">
    <name type="scientific">Izhakiella capsodis</name>
    <dbReference type="NCBI Taxonomy" id="1367852"/>
    <lineage>
        <taxon>Bacteria</taxon>
        <taxon>Pseudomonadati</taxon>
        <taxon>Pseudomonadota</taxon>
        <taxon>Gammaproteobacteria</taxon>
        <taxon>Enterobacterales</taxon>
        <taxon>Erwiniaceae</taxon>
        <taxon>Izhakiella</taxon>
    </lineage>
</organism>
<evidence type="ECO:0000256" key="4">
    <source>
        <dbReference type="ARBA" id="ARBA00022764"/>
    </source>
</evidence>
<reference evidence="10" key="1">
    <citation type="submission" date="2016-10" db="EMBL/GenBank/DDBJ databases">
        <authorList>
            <person name="Varghese N."/>
            <person name="Submissions S."/>
        </authorList>
    </citation>
    <scope>NUCLEOTIDE SEQUENCE [LARGE SCALE GENOMIC DNA]</scope>
    <source>
        <strain evidence="10">N6PO6</strain>
    </source>
</reference>
<dbReference type="InterPro" id="IPR008962">
    <property type="entry name" value="PapD-like_sf"/>
</dbReference>
<evidence type="ECO:0000259" key="8">
    <source>
        <dbReference type="Pfam" id="PF02753"/>
    </source>
</evidence>
<feature type="signal peptide" evidence="6">
    <location>
        <begin position="1"/>
        <end position="19"/>
    </location>
</feature>
<dbReference type="Proteomes" id="UP000242222">
    <property type="component" value="Unassembled WGS sequence"/>
</dbReference>
<keyword evidence="10" id="KW-1185">Reference proteome</keyword>
<dbReference type="InterPro" id="IPR050643">
    <property type="entry name" value="Periplasmic_pilus_chap"/>
</dbReference>
<dbReference type="SUPFAM" id="SSF49584">
    <property type="entry name" value="Periplasmic chaperone C-domain"/>
    <property type="match status" value="1"/>
</dbReference>
<dbReference type="STRING" id="1367852.SAMN05216516_11041"/>
<evidence type="ECO:0000313" key="10">
    <source>
        <dbReference type="Proteomes" id="UP000242222"/>
    </source>
</evidence>
<dbReference type="Pfam" id="PF02753">
    <property type="entry name" value="PapD_C"/>
    <property type="match status" value="1"/>
</dbReference>
<feature type="domain" description="Pili assembly chaperone C-terminal" evidence="8">
    <location>
        <begin position="161"/>
        <end position="221"/>
    </location>
</feature>
<proteinExistence type="inferred from homology"/>
<feature type="chain" id="PRO_5017203317" evidence="6">
    <location>
        <begin position="20"/>
        <end position="232"/>
    </location>
</feature>
<dbReference type="OrthoDB" id="9131059at2"/>
<dbReference type="InterPro" id="IPR036316">
    <property type="entry name" value="Pili_assmbl_chap_C_dom_sf"/>
</dbReference>
<dbReference type="EMBL" id="FOVC01000010">
    <property type="protein sequence ID" value="SFN54905.1"/>
    <property type="molecule type" value="Genomic_DNA"/>
</dbReference>
<dbReference type="PRINTS" id="PR00969">
    <property type="entry name" value="CHAPERONPILI"/>
</dbReference>
<dbReference type="AlphaFoldDB" id="A0A1I4ZXH8"/>
<evidence type="ECO:0000313" key="9">
    <source>
        <dbReference type="EMBL" id="SFN54905.1"/>
    </source>
</evidence>
<keyword evidence="3 6" id="KW-0732">Signal</keyword>
<dbReference type="RefSeq" id="WP_092878905.1">
    <property type="nucleotide sequence ID" value="NZ_FOVC01000010.1"/>
</dbReference>
<dbReference type="InterPro" id="IPR013783">
    <property type="entry name" value="Ig-like_fold"/>
</dbReference>
<dbReference type="Gene3D" id="2.60.40.10">
    <property type="entry name" value="Immunoglobulins"/>
    <property type="match status" value="2"/>
</dbReference>
<dbReference type="InterPro" id="IPR016148">
    <property type="entry name" value="Pili_assmbl_chaperone_C"/>
</dbReference>
<protein>
    <submittedName>
        <fullName evidence="9">Fimbrial chaperone protein</fullName>
    </submittedName>
</protein>
<evidence type="ECO:0000256" key="1">
    <source>
        <dbReference type="ARBA" id="ARBA00004418"/>
    </source>
</evidence>
<accession>A0A1I4ZXH8</accession>
<dbReference type="Pfam" id="PF00345">
    <property type="entry name" value="PapD_N"/>
    <property type="match status" value="1"/>
</dbReference>
<keyword evidence="4" id="KW-0574">Periplasm</keyword>
<evidence type="ECO:0000256" key="6">
    <source>
        <dbReference type="SAM" id="SignalP"/>
    </source>
</evidence>
<dbReference type="InterPro" id="IPR001829">
    <property type="entry name" value="Pili_assmbl_chaperone_bac"/>
</dbReference>
<dbReference type="InterPro" id="IPR016147">
    <property type="entry name" value="Pili_assmbl_chaperone_N"/>
</dbReference>